<keyword evidence="2" id="KW-1185">Reference proteome</keyword>
<protein>
    <submittedName>
        <fullName evidence="1">Uncharacterized protein</fullName>
    </submittedName>
</protein>
<accession>A0ABS5ZIK1</accession>
<sequence length="110" mass="12788">MLELIVGVNKSVVIGHDVVITYIGCKVINMRKSFTFHASKNDNFYDLFSIKYGEHRELFGVTMFVVRKTRPDIVCWQKATGHIFTGFEAPRRIEINREELYIKKYGNKVA</sequence>
<evidence type="ECO:0000313" key="2">
    <source>
        <dbReference type="Proteomes" id="UP000690515"/>
    </source>
</evidence>
<dbReference type="EMBL" id="JAGSOY010000097">
    <property type="protein sequence ID" value="MBU2713698.1"/>
    <property type="molecule type" value="Genomic_DNA"/>
</dbReference>
<name>A0ABS5ZIK1_9GAMM</name>
<dbReference type="RefSeq" id="WP_215821983.1">
    <property type="nucleotide sequence ID" value="NZ_JAGSOY010000097.1"/>
</dbReference>
<comment type="caution">
    <text evidence="1">The sequence shown here is derived from an EMBL/GenBank/DDBJ whole genome shotgun (WGS) entry which is preliminary data.</text>
</comment>
<evidence type="ECO:0000313" key="1">
    <source>
        <dbReference type="EMBL" id="MBU2713698.1"/>
    </source>
</evidence>
<proteinExistence type="predicted"/>
<gene>
    <name evidence="1" type="ORF">KCG35_21795</name>
</gene>
<dbReference type="Proteomes" id="UP000690515">
    <property type="component" value="Unassembled WGS sequence"/>
</dbReference>
<reference evidence="1 2" key="1">
    <citation type="submission" date="2021-04" db="EMBL/GenBank/DDBJ databases">
        <authorList>
            <person name="Pira H."/>
            <person name="Risdian C."/>
            <person name="Wink J."/>
        </authorList>
    </citation>
    <scope>NUCLEOTIDE SEQUENCE [LARGE SCALE GENOMIC DNA]</scope>
    <source>
        <strain evidence="1 2">WH53</strain>
    </source>
</reference>
<organism evidence="1 2">
    <name type="scientific">Zooshikella harenae</name>
    <dbReference type="NCBI Taxonomy" id="2827238"/>
    <lineage>
        <taxon>Bacteria</taxon>
        <taxon>Pseudomonadati</taxon>
        <taxon>Pseudomonadota</taxon>
        <taxon>Gammaproteobacteria</taxon>
        <taxon>Oceanospirillales</taxon>
        <taxon>Zooshikellaceae</taxon>
        <taxon>Zooshikella</taxon>
    </lineage>
</organism>